<evidence type="ECO:0000313" key="2">
    <source>
        <dbReference type="EMBL" id="MEE2057402.1"/>
    </source>
</evidence>
<comment type="caution">
    <text evidence="2">The sequence shown here is derived from an EMBL/GenBank/DDBJ whole genome shotgun (WGS) entry which is preliminary data.</text>
</comment>
<gene>
    <name evidence="2" type="ORF">Q7514_07655</name>
</gene>
<keyword evidence="3" id="KW-1185">Reference proteome</keyword>
<sequence length="73" mass="7596">MDDAGTTGKPRRGPSILLLLSAIAALVVSGWALIGPFSLDFLGTFDTGWVLVGAAIVIGAILVLIPGRRKNQH</sequence>
<dbReference type="Proteomes" id="UP001336020">
    <property type="component" value="Unassembled WGS sequence"/>
</dbReference>
<keyword evidence="1" id="KW-0812">Transmembrane</keyword>
<evidence type="ECO:0000256" key="1">
    <source>
        <dbReference type="SAM" id="Phobius"/>
    </source>
</evidence>
<dbReference type="RefSeq" id="WP_330133073.1">
    <property type="nucleotide sequence ID" value="NZ_JAUTXY010000003.1"/>
</dbReference>
<name>A0ABU7L943_9NOCA</name>
<dbReference type="EMBL" id="JAUTXY010000003">
    <property type="protein sequence ID" value="MEE2057402.1"/>
    <property type="molecule type" value="Genomic_DNA"/>
</dbReference>
<feature type="transmembrane region" description="Helical" evidence="1">
    <location>
        <begin position="49"/>
        <end position="67"/>
    </location>
</feature>
<keyword evidence="1" id="KW-0472">Membrane</keyword>
<organism evidence="2 3">
    <name type="scientific">Rhodococcus artemisiae</name>
    <dbReference type="NCBI Taxonomy" id="714159"/>
    <lineage>
        <taxon>Bacteria</taxon>
        <taxon>Bacillati</taxon>
        <taxon>Actinomycetota</taxon>
        <taxon>Actinomycetes</taxon>
        <taxon>Mycobacteriales</taxon>
        <taxon>Nocardiaceae</taxon>
        <taxon>Rhodococcus</taxon>
    </lineage>
</organism>
<reference evidence="2 3" key="1">
    <citation type="submission" date="2023-07" db="EMBL/GenBank/DDBJ databases">
        <authorList>
            <person name="Girao M."/>
            <person name="Carvalho M.F."/>
        </authorList>
    </citation>
    <scope>NUCLEOTIDE SEQUENCE [LARGE SCALE GENOMIC DNA]</scope>
    <source>
        <strain evidence="2 3">YIM65754</strain>
    </source>
</reference>
<protein>
    <recommendedName>
        <fullName evidence="4">LPXTG cell wall anchor domain-containing protein</fullName>
    </recommendedName>
</protein>
<proteinExistence type="predicted"/>
<evidence type="ECO:0008006" key="4">
    <source>
        <dbReference type="Google" id="ProtNLM"/>
    </source>
</evidence>
<accession>A0ABU7L943</accession>
<evidence type="ECO:0000313" key="3">
    <source>
        <dbReference type="Proteomes" id="UP001336020"/>
    </source>
</evidence>
<keyword evidence="1" id="KW-1133">Transmembrane helix</keyword>
<feature type="transmembrane region" description="Helical" evidence="1">
    <location>
        <begin position="16"/>
        <end position="37"/>
    </location>
</feature>